<dbReference type="InParanoid" id="A0A1V8T1D0"/>
<comment type="caution">
    <text evidence="2">The sequence shown here is derived from an EMBL/GenBank/DDBJ whole genome shotgun (WGS) entry which is preliminary data.</text>
</comment>
<evidence type="ECO:0000313" key="2">
    <source>
        <dbReference type="EMBL" id="OQO04982.1"/>
    </source>
</evidence>
<organism evidence="2 3">
    <name type="scientific">Cryoendolithus antarcticus</name>
    <dbReference type="NCBI Taxonomy" id="1507870"/>
    <lineage>
        <taxon>Eukaryota</taxon>
        <taxon>Fungi</taxon>
        <taxon>Dikarya</taxon>
        <taxon>Ascomycota</taxon>
        <taxon>Pezizomycotina</taxon>
        <taxon>Dothideomycetes</taxon>
        <taxon>Dothideomycetidae</taxon>
        <taxon>Cladosporiales</taxon>
        <taxon>Cladosporiaceae</taxon>
        <taxon>Cryoendolithus</taxon>
    </lineage>
</organism>
<gene>
    <name evidence="2" type="ORF">B0A48_08000</name>
</gene>
<evidence type="ECO:0000313" key="3">
    <source>
        <dbReference type="Proteomes" id="UP000192596"/>
    </source>
</evidence>
<dbReference type="AlphaFoldDB" id="A0A1V8T1D0"/>
<dbReference type="Proteomes" id="UP000192596">
    <property type="component" value="Unassembled WGS sequence"/>
</dbReference>
<dbReference type="EMBL" id="NAJO01000020">
    <property type="protein sequence ID" value="OQO04982.1"/>
    <property type="molecule type" value="Genomic_DNA"/>
</dbReference>
<reference evidence="3" key="1">
    <citation type="submission" date="2017-03" db="EMBL/GenBank/DDBJ databases">
        <title>Genomes of endolithic fungi from Antarctica.</title>
        <authorList>
            <person name="Coleine C."/>
            <person name="Masonjones S."/>
            <person name="Stajich J.E."/>
        </authorList>
    </citation>
    <scope>NUCLEOTIDE SEQUENCE [LARGE SCALE GENOMIC DNA]</scope>
    <source>
        <strain evidence="3">CCFEE 5527</strain>
    </source>
</reference>
<keyword evidence="1" id="KW-1133">Transmembrane helix</keyword>
<evidence type="ECO:0000256" key="1">
    <source>
        <dbReference type="SAM" id="Phobius"/>
    </source>
</evidence>
<dbReference type="OrthoDB" id="3559694at2759"/>
<dbReference type="InterPro" id="IPR024316">
    <property type="entry name" value="APQ12"/>
</dbReference>
<name>A0A1V8T1D0_9PEZI</name>
<protein>
    <submittedName>
        <fullName evidence="2">Uncharacterized protein</fullName>
    </submittedName>
</protein>
<proteinExistence type="predicted"/>
<keyword evidence="1" id="KW-0812">Transmembrane</keyword>
<keyword evidence="3" id="KW-1185">Reference proteome</keyword>
<feature type="transmembrane region" description="Helical" evidence="1">
    <location>
        <begin position="49"/>
        <end position="67"/>
    </location>
</feature>
<dbReference type="Pfam" id="PF12716">
    <property type="entry name" value="Apq12"/>
    <property type="match status" value="1"/>
</dbReference>
<sequence length="150" mass="17532">MDLIQDWTSYFLDPSNPLRPWAYRLLSLSNTARTYAFPLLTSITQKPDLATIALLLVIIFVSLKLLNMLVQSVMFWFRLAWKIAFWGVLAGLALWMWTRGPEGVAQDVGYWAGVWGNEYEYWREWEGQARFAQSWQQPVRKAQRRGGWGI</sequence>
<keyword evidence="1" id="KW-0472">Membrane</keyword>
<feature type="transmembrane region" description="Helical" evidence="1">
    <location>
        <begin position="79"/>
        <end position="97"/>
    </location>
</feature>
<accession>A0A1V8T1D0</accession>